<name>A0A523S5X1_UNCAE</name>
<dbReference type="EMBL" id="SOKJ01000004">
    <property type="protein sequence ID" value="TET13433.1"/>
    <property type="molecule type" value="Genomic_DNA"/>
</dbReference>
<dbReference type="Proteomes" id="UP000316360">
    <property type="component" value="Unassembled WGS sequence"/>
</dbReference>
<evidence type="ECO:0000313" key="1">
    <source>
        <dbReference type="EMBL" id="TET13433.1"/>
    </source>
</evidence>
<proteinExistence type="predicted"/>
<comment type="caution">
    <text evidence="1">The sequence shown here is derived from an EMBL/GenBank/DDBJ whole genome shotgun (WGS) entry which is preliminary data.</text>
</comment>
<evidence type="ECO:0000313" key="2">
    <source>
        <dbReference type="Proteomes" id="UP000316360"/>
    </source>
</evidence>
<accession>A0A523S5X1</accession>
<sequence>MCSQCFTEALTLITYVGDSIARIECERCGYIFRISKATLYSHLLSDWETRSFSKPLRLAKEIRNDPSRFILTFPFRVMSKPLRMARELGKVVSRE</sequence>
<organism evidence="1 2">
    <name type="scientific">Aerophobetes bacterium</name>
    <dbReference type="NCBI Taxonomy" id="2030807"/>
    <lineage>
        <taxon>Bacteria</taxon>
        <taxon>Candidatus Aerophobota</taxon>
    </lineage>
</organism>
<protein>
    <submittedName>
        <fullName evidence="1">Uncharacterized protein</fullName>
    </submittedName>
</protein>
<reference evidence="1 2" key="1">
    <citation type="submission" date="2019-03" db="EMBL/GenBank/DDBJ databases">
        <title>Metabolic potential of uncultured bacteria and archaea associated with petroleum seepage in deep-sea sediments.</title>
        <authorList>
            <person name="Dong X."/>
            <person name="Hubert C."/>
        </authorList>
    </citation>
    <scope>NUCLEOTIDE SEQUENCE [LARGE SCALE GENOMIC DNA]</scope>
    <source>
        <strain evidence="1">E44_bin7</strain>
    </source>
</reference>
<gene>
    <name evidence="1" type="ORF">E3J84_00050</name>
</gene>
<dbReference type="AlphaFoldDB" id="A0A523S5X1"/>